<evidence type="ECO:0000313" key="1">
    <source>
        <dbReference type="EMBL" id="SOC34854.1"/>
    </source>
</evidence>
<dbReference type="GO" id="GO:0030420">
    <property type="term" value="P:establishment of competence for transformation"/>
    <property type="evidence" value="ECO:0007669"/>
    <property type="project" value="InterPro"/>
</dbReference>
<dbReference type="Proteomes" id="UP000219252">
    <property type="component" value="Unassembled WGS sequence"/>
</dbReference>
<keyword evidence="2" id="KW-1185">Reference proteome</keyword>
<dbReference type="RefSeq" id="WP_097147698.1">
    <property type="nucleotide sequence ID" value="NZ_OBQC01000001.1"/>
</dbReference>
<dbReference type="OrthoDB" id="2739471at2"/>
<gene>
    <name evidence="1" type="ORF">SAMN05877842_101130</name>
</gene>
<evidence type="ECO:0000313" key="2">
    <source>
        <dbReference type="Proteomes" id="UP000219252"/>
    </source>
</evidence>
<name>A0A285TYU8_9BACL</name>
<sequence length="168" mass="18988">MLKEVQKLALQKSVLVVAPLNNNIYSTVVYTQQSSTYLVERVDVVMNKICVLFGSTLQGRINAARDLFQTKKPVPVLVLASPSPTYIVALPLPVAGNKKDCMWIFTTNFDVVELGPSNSKITIANLSFDVPVSKSYIIEQKNRAHHVLDSFVFKYLKYYVDEYFSENF</sequence>
<dbReference type="InterPro" id="IPR010461">
    <property type="entry name" value="ComK"/>
</dbReference>
<dbReference type="EMBL" id="OBQC01000001">
    <property type="protein sequence ID" value="SOC34854.1"/>
    <property type="molecule type" value="Genomic_DNA"/>
</dbReference>
<protein>
    <submittedName>
        <fullName evidence="1">ComK protein</fullName>
    </submittedName>
</protein>
<proteinExistence type="predicted"/>
<organism evidence="1 2">
    <name type="scientific">Ureibacillus acetophenoni</name>
    <dbReference type="NCBI Taxonomy" id="614649"/>
    <lineage>
        <taxon>Bacteria</taxon>
        <taxon>Bacillati</taxon>
        <taxon>Bacillota</taxon>
        <taxon>Bacilli</taxon>
        <taxon>Bacillales</taxon>
        <taxon>Caryophanaceae</taxon>
        <taxon>Ureibacillus</taxon>
    </lineage>
</organism>
<accession>A0A285TYU8</accession>
<dbReference type="AlphaFoldDB" id="A0A285TYU8"/>
<reference evidence="2" key="1">
    <citation type="submission" date="2017-08" db="EMBL/GenBank/DDBJ databases">
        <authorList>
            <person name="Varghese N."/>
            <person name="Submissions S."/>
        </authorList>
    </citation>
    <scope>NUCLEOTIDE SEQUENCE [LARGE SCALE GENOMIC DNA]</scope>
    <source>
        <strain evidence="2">JC23</strain>
    </source>
</reference>
<dbReference type="Pfam" id="PF06338">
    <property type="entry name" value="ComK"/>
    <property type="match status" value="1"/>
</dbReference>